<accession>A0ABS5LB71</accession>
<protein>
    <submittedName>
        <fullName evidence="1">Uncharacterized protein</fullName>
    </submittedName>
</protein>
<reference evidence="1 2" key="1">
    <citation type="submission" date="2021-04" db="EMBL/GenBank/DDBJ databases">
        <title>Metabacillus sp. strain KIGAM252 whole genome sequence.</title>
        <authorList>
            <person name="Seo M.-J."/>
            <person name="Cho E.-S."/>
            <person name="Hwang C.Y."/>
            <person name="Yoon D.J."/>
        </authorList>
    </citation>
    <scope>NUCLEOTIDE SEQUENCE [LARGE SCALE GENOMIC DNA]</scope>
    <source>
        <strain evidence="1 2">KIGAM252</strain>
    </source>
</reference>
<proteinExistence type="predicted"/>
<sequence length="102" mass="11261">MSLPHIPNITPPISLTRSETINLLLASIAQEEIGLAHILKAEGETFRKVMDAGSSTLKDCLQINESLNRTLRSVVKSQMLLHFKLEDVLLLDAANRSEGKPQ</sequence>
<name>A0ABS5LB71_9BACI</name>
<dbReference type="Pfam" id="PF26595">
    <property type="entry name" value="A_ENA"/>
    <property type="match status" value="1"/>
</dbReference>
<comment type="caution">
    <text evidence="1">The sequence shown here is derived from an EMBL/GenBank/DDBJ whole genome shotgun (WGS) entry which is preliminary data.</text>
</comment>
<evidence type="ECO:0000313" key="1">
    <source>
        <dbReference type="EMBL" id="MBS2967889.1"/>
    </source>
</evidence>
<dbReference type="RefSeq" id="WP_211556547.1">
    <property type="nucleotide sequence ID" value="NZ_JAGVRK010000001.1"/>
</dbReference>
<dbReference type="EMBL" id="JAGVRK010000001">
    <property type="protein sequence ID" value="MBS2967889.1"/>
    <property type="molecule type" value="Genomic_DNA"/>
</dbReference>
<gene>
    <name evidence="1" type="ORF">J9317_03750</name>
</gene>
<organism evidence="1 2">
    <name type="scientific">Metabacillus flavus</name>
    <dbReference type="NCBI Taxonomy" id="2823519"/>
    <lineage>
        <taxon>Bacteria</taxon>
        <taxon>Bacillati</taxon>
        <taxon>Bacillota</taxon>
        <taxon>Bacilli</taxon>
        <taxon>Bacillales</taxon>
        <taxon>Bacillaceae</taxon>
        <taxon>Metabacillus</taxon>
    </lineage>
</organism>
<dbReference type="InterPro" id="IPR058705">
    <property type="entry name" value="A_ENA"/>
</dbReference>
<keyword evidence="2" id="KW-1185">Reference proteome</keyword>
<evidence type="ECO:0000313" key="2">
    <source>
        <dbReference type="Proteomes" id="UP000682403"/>
    </source>
</evidence>
<dbReference type="Proteomes" id="UP000682403">
    <property type="component" value="Unassembled WGS sequence"/>
</dbReference>